<dbReference type="EMBL" id="JAACJK010000111">
    <property type="protein sequence ID" value="KAF5332135.1"/>
    <property type="molecule type" value="Genomic_DNA"/>
</dbReference>
<feature type="compositionally biased region" description="Basic and acidic residues" evidence="1">
    <location>
        <begin position="149"/>
        <end position="158"/>
    </location>
</feature>
<feature type="region of interest" description="Disordered" evidence="1">
    <location>
        <begin position="405"/>
        <end position="500"/>
    </location>
</feature>
<keyword evidence="4" id="KW-1185">Reference proteome</keyword>
<organism evidence="3 4">
    <name type="scientific">Ephemerocybe angulata</name>
    <dbReference type="NCBI Taxonomy" id="980116"/>
    <lineage>
        <taxon>Eukaryota</taxon>
        <taxon>Fungi</taxon>
        <taxon>Dikarya</taxon>
        <taxon>Basidiomycota</taxon>
        <taxon>Agaricomycotina</taxon>
        <taxon>Agaricomycetes</taxon>
        <taxon>Agaricomycetidae</taxon>
        <taxon>Agaricales</taxon>
        <taxon>Agaricineae</taxon>
        <taxon>Psathyrellaceae</taxon>
        <taxon>Ephemerocybe</taxon>
    </lineage>
</organism>
<evidence type="ECO:0000256" key="1">
    <source>
        <dbReference type="SAM" id="MobiDB-lite"/>
    </source>
</evidence>
<dbReference type="SUPFAM" id="SSF56112">
    <property type="entry name" value="Protein kinase-like (PK-like)"/>
    <property type="match status" value="1"/>
</dbReference>
<feature type="compositionally biased region" description="Polar residues" evidence="1">
    <location>
        <begin position="421"/>
        <end position="433"/>
    </location>
</feature>
<proteinExistence type="predicted"/>
<dbReference type="InterPro" id="IPR000719">
    <property type="entry name" value="Prot_kinase_dom"/>
</dbReference>
<evidence type="ECO:0000259" key="2">
    <source>
        <dbReference type="PROSITE" id="PS50011"/>
    </source>
</evidence>
<feature type="compositionally biased region" description="Polar residues" evidence="1">
    <location>
        <begin position="487"/>
        <end position="500"/>
    </location>
</feature>
<evidence type="ECO:0000313" key="3">
    <source>
        <dbReference type="EMBL" id="KAF5332135.1"/>
    </source>
</evidence>
<accession>A0A8H5BYZ0</accession>
<dbReference type="PANTHER" id="PTHR38248">
    <property type="entry name" value="FUNK1 6"/>
    <property type="match status" value="1"/>
</dbReference>
<comment type="caution">
    <text evidence="3">The sequence shown here is derived from an EMBL/GenBank/DDBJ whole genome shotgun (WGS) entry which is preliminary data.</text>
</comment>
<name>A0A8H5BYZ0_9AGAR</name>
<sequence>MDLTGYEPPIEAIGDNYLYELPNRGKKGTQSRFFLTTRSLHRTRVWEAIEVKSREQPTPVPNAKLVVLKDAWIDETRLTELAIQTQLFDDIRAFAATPDWREHPLLGKLEDADKDRLGSLFEGDKFKDLFLRAALEHKSRTRVPLHSSGDSKELKASADDETSGSNTKGPKTRVVTVFEEVCTALDDLPTLGDAMDVMKQCLVALQLMMVAGWVHRDISAGNILAYRAKEGDRWSLKLADLEYAKKCSFDTTTYDSRVGTSFFMPWEIQNCLRVTGNFRTPRGVNHDYQHDLESLWWIWLWIITCRIQDHPGSRKVVAGLFEELYDHNPYRKLAWAHGIEGLETHLHQSLQAFPPIVDRLRHQLGDLSLMHVSGPAEANYDRYSEAHALFRRELHRTEEARAAWGPVKLKTNKPVAGKAPTKTTGNPKASYSGNGCRPSRGGFSRPAQVSPASTKRLRSINDDMDRDHEDQPVLPKPLKYSKKATKMQGSKEANGSTFPLTRSRTRLMKGRIQEVTGTRSKRGR</sequence>
<dbReference type="PANTHER" id="PTHR38248:SF2">
    <property type="entry name" value="FUNK1 11"/>
    <property type="match status" value="1"/>
</dbReference>
<dbReference type="GO" id="GO:0005524">
    <property type="term" value="F:ATP binding"/>
    <property type="evidence" value="ECO:0007669"/>
    <property type="project" value="InterPro"/>
</dbReference>
<gene>
    <name evidence="3" type="ORF">D9611_008120</name>
</gene>
<protein>
    <recommendedName>
        <fullName evidence="2">Protein kinase domain-containing protein</fullName>
    </recommendedName>
</protein>
<reference evidence="3 4" key="1">
    <citation type="journal article" date="2020" name="ISME J.">
        <title>Uncovering the hidden diversity of litter-decomposition mechanisms in mushroom-forming fungi.</title>
        <authorList>
            <person name="Floudas D."/>
            <person name="Bentzer J."/>
            <person name="Ahren D."/>
            <person name="Johansson T."/>
            <person name="Persson P."/>
            <person name="Tunlid A."/>
        </authorList>
    </citation>
    <scope>NUCLEOTIDE SEQUENCE [LARGE SCALE GENOMIC DNA]</scope>
    <source>
        <strain evidence="3 4">CBS 175.51</strain>
    </source>
</reference>
<dbReference type="GO" id="GO:0004672">
    <property type="term" value="F:protein kinase activity"/>
    <property type="evidence" value="ECO:0007669"/>
    <property type="project" value="InterPro"/>
</dbReference>
<dbReference type="Proteomes" id="UP000541558">
    <property type="component" value="Unassembled WGS sequence"/>
</dbReference>
<dbReference type="OrthoDB" id="3271139at2759"/>
<dbReference type="Gene3D" id="1.10.510.10">
    <property type="entry name" value="Transferase(Phosphotransferase) domain 1"/>
    <property type="match status" value="1"/>
</dbReference>
<feature type="domain" description="Protein kinase" evidence="2">
    <location>
        <begin position="19"/>
        <end position="416"/>
    </location>
</feature>
<feature type="region of interest" description="Disordered" evidence="1">
    <location>
        <begin position="142"/>
        <end position="170"/>
    </location>
</feature>
<dbReference type="InterPro" id="IPR040976">
    <property type="entry name" value="Pkinase_fungal"/>
</dbReference>
<evidence type="ECO:0000313" key="4">
    <source>
        <dbReference type="Proteomes" id="UP000541558"/>
    </source>
</evidence>
<dbReference type="InterPro" id="IPR011009">
    <property type="entry name" value="Kinase-like_dom_sf"/>
</dbReference>
<dbReference type="PROSITE" id="PS50011">
    <property type="entry name" value="PROTEIN_KINASE_DOM"/>
    <property type="match status" value="1"/>
</dbReference>
<feature type="compositionally biased region" description="Basic and acidic residues" evidence="1">
    <location>
        <begin position="459"/>
        <end position="471"/>
    </location>
</feature>
<dbReference type="Pfam" id="PF17667">
    <property type="entry name" value="Pkinase_fungal"/>
    <property type="match status" value="1"/>
</dbReference>
<dbReference type="AlphaFoldDB" id="A0A8H5BYZ0"/>